<feature type="compositionally biased region" description="Basic and acidic residues" evidence="1">
    <location>
        <begin position="13"/>
        <end position="49"/>
    </location>
</feature>
<evidence type="ECO:0000313" key="2">
    <source>
        <dbReference type="EMBL" id="KAF2654804.1"/>
    </source>
</evidence>
<dbReference type="EMBL" id="MU004358">
    <property type="protein sequence ID" value="KAF2654804.1"/>
    <property type="molecule type" value="Genomic_DNA"/>
</dbReference>
<reference evidence="2" key="1">
    <citation type="journal article" date="2020" name="Stud. Mycol.">
        <title>101 Dothideomycetes genomes: a test case for predicting lifestyles and emergence of pathogens.</title>
        <authorList>
            <person name="Haridas S."/>
            <person name="Albert R."/>
            <person name="Binder M."/>
            <person name="Bloem J."/>
            <person name="Labutti K."/>
            <person name="Salamov A."/>
            <person name="Andreopoulos B."/>
            <person name="Baker S."/>
            <person name="Barry K."/>
            <person name="Bills G."/>
            <person name="Bluhm B."/>
            <person name="Cannon C."/>
            <person name="Castanera R."/>
            <person name="Culley D."/>
            <person name="Daum C."/>
            <person name="Ezra D."/>
            <person name="Gonzalez J."/>
            <person name="Henrissat B."/>
            <person name="Kuo A."/>
            <person name="Liang C."/>
            <person name="Lipzen A."/>
            <person name="Lutzoni F."/>
            <person name="Magnuson J."/>
            <person name="Mondo S."/>
            <person name="Nolan M."/>
            <person name="Ohm R."/>
            <person name="Pangilinan J."/>
            <person name="Park H.-J."/>
            <person name="Ramirez L."/>
            <person name="Alfaro M."/>
            <person name="Sun H."/>
            <person name="Tritt A."/>
            <person name="Yoshinaga Y."/>
            <person name="Zwiers L.-H."/>
            <person name="Turgeon B."/>
            <person name="Goodwin S."/>
            <person name="Spatafora J."/>
            <person name="Crous P."/>
            <person name="Grigoriev I."/>
        </authorList>
    </citation>
    <scope>NUCLEOTIDE SEQUENCE</scope>
    <source>
        <strain evidence="2">CBS 122681</strain>
    </source>
</reference>
<organism evidence="2 3">
    <name type="scientific">Lophiostoma macrostomum CBS 122681</name>
    <dbReference type="NCBI Taxonomy" id="1314788"/>
    <lineage>
        <taxon>Eukaryota</taxon>
        <taxon>Fungi</taxon>
        <taxon>Dikarya</taxon>
        <taxon>Ascomycota</taxon>
        <taxon>Pezizomycotina</taxon>
        <taxon>Dothideomycetes</taxon>
        <taxon>Pleosporomycetidae</taxon>
        <taxon>Pleosporales</taxon>
        <taxon>Lophiostomataceae</taxon>
        <taxon>Lophiostoma</taxon>
    </lineage>
</organism>
<feature type="compositionally biased region" description="Basic and acidic residues" evidence="1">
    <location>
        <begin position="57"/>
        <end position="85"/>
    </location>
</feature>
<feature type="non-terminal residue" evidence="2">
    <location>
        <position position="85"/>
    </location>
</feature>
<dbReference type="OrthoDB" id="529205at2759"/>
<name>A0A6A6T8B6_9PLEO</name>
<dbReference type="AlphaFoldDB" id="A0A6A6T8B6"/>
<dbReference type="Proteomes" id="UP000799324">
    <property type="component" value="Unassembled WGS sequence"/>
</dbReference>
<keyword evidence="3" id="KW-1185">Reference proteome</keyword>
<feature type="non-terminal residue" evidence="2">
    <location>
        <position position="1"/>
    </location>
</feature>
<evidence type="ECO:0000313" key="3">
    <source>
        <dbReference type="Proteomes" id="UP000799324"/>
    </source>
</evidence>
<feature type="region of interest" description="Disordered" evidence="1">
    <location>
        <begin position="1"/>
        <end position="85"/>
    </location>
</feature>
<gene>
    <name evidence="2" type="ORF">K491DRAFT_575634</name>
</gene>
<sequence>ASARALSSTPRRAIKEDADRSAEQVEKKKQEQLDKQDKGEGHWHEELASHGESNIAADREKVRDHGEHIEDLQEQTKRKGEKGEL</sequence>
<proteinExistence type="predicted"/>
<accession>A0A6A6T8B6</accession>
<feature type="compositionally biased region" description="Polar residues" evidence="1">
    <location>
        <begin position="1"/>
        <end position="10"/>
    </location>
</feature>
<evidence type="ECO:0000256" key="1">
    <source>
        <dbReference type="SAM" id="MobiDB-lite"/>
    </source>
</evidence>
<protein>
    <submittedName>
        <fullName evidence="2">Uncharacterized protein</fullName>
    </submittedName>
</protein>